<comment type="caution">
    <text evidence="2">The sequence shown here is derived from an EMBL/GenBank/DDBJ whole genome shotgun (WGS) entry which is preliminary data.</text>
</comment>
<protein>
    <submittedName>
        <fullName evidence="2">Carboxymethylenebutenolidase</fullName>
    </submittedName>
</protein>
<dbReference type="AlphaFoldDB" id="A0A1V2GV88"/>
<dbReference type="PANTHER" id="PTHR46623:SF6">
    <property type="entry name" value="ALPHA_BETA-HYDROLASES SUPERFAMILY PROTEIN"/>
    <property type="match status" value="1"/>
</dbReference>
<dbReference type="Gene3D" id="3.40.50.1820">
    <property type="entry name" value="alpha/beta hydrolase"/>
    <property type="match status" value="1"/>
</dbReference>
<dbReference type="InterPro" id="IPR029058">
    <property type="entry name" value="AB_hydrolase_fold"/>
</dbReference>
<dbReference type="InterPro" id="IPR002925">
    <property type="entry name" value="Dienelactn_hydro"/>
</dbReference>
<dbReference type="RefSeq" id="WP_076960297.1">
    <property type="nucleotide sequence ID" value="NZ_MLCO01000359.1"/>
</dbReference>
<dbReference type="GO" id="GO:0016787">
    <property type="term" value="F:hydrolase activity"/>
    <property type="evidence" value="ECO:0007669"/>
    <property type="project" value="InterPro"/>
</dbReference>
<evidence type="ECO:0000259" key="1">
    <source>
        <dbReference type="Pfam" id="PF01738"/>
    </source>
</evidence>
<name>A0A1V2GV88_9PROT</name>
<organism evidence="2 3">
    <name type="scientific">Teichococcus deserti</name>
    <dbReference type="NCBI Taxonomy" id="1817963"/>
    <lineage>
        <taxon>Bacteria</taxon>
        <taxon>Pseudomonadati</taxon>
        <taxon>Pseudomonadota</taxon>
        <taxon>Alphaproteobacteria</taxon>
        <taxon>Acetobacterales</taxon>
        <taxon>Roseomonadaceae</taxon>
        <taxon>Roseomonas</taxon>
    </lineage>
</organism>
<reference evidence="2 3" key="1">
    <citation type="submission" date="2016-10" db="EMBL/GenBank/DDBJ databases">
        <title>Draft Genome sequence of Roseomonas sp. strain M3.</title>
        <authorList>
            <person name="Subhash Y."/>
            <person name="Lee S."/>
        </authorList>
    </citation>
    <scope>NUCLEOTIDE SEQUENCE [LARGE SCALE GENOMIC DNA]</scope>
    <source>
        <strain evidence="2 3">M3</strain>
    </source>
</reference>
<feature type="domain" description="Dienelactone hydrolase" evidence="1">
    <location>
        <begin position="18"/>
        <end position="222"/>
    </location>
</feature>
<evidence type="ECO:0000313" key="2">
    <source>
        <dbReference type="EMBL" id="ONG45239.1"/>
    </source>
</evidence>
<sequence>MQIELAAADGHRLSAWRLGPDTARRGLVVVQEIFGVNRHMRRVCERFAQQGYAVLAPALFDRAQPGVELGYAPEDVKQGIALRGQIDAAATLLDIEAAAAALRASLGKEAKLGIIGYCWGGTVAWHGATRSEVFDAAVGYYGGGIAAAKDETPHCPVQLHFGEADHGIPLDDVAAIRAAQPGIEVFTYPGAQHGFSCEERGSYSPTDSALAEQRSLGFLARHLAG</sequence>
<evidence type="ECO:0000313" key="3">
    <source>
        <dbReference type="Proteomes" id="UP000188879"/>
    </source>
</evidence>
<dbReference type="PANTHER" id="PTHR46623">
    <property type="entry name" value="CARBOXYMETHYLENEBUTENOLIDASE-RELATED"/>
    <property type="match status" value="1"/>
</dbReference>
<dbReference type="Pfam" id="PF01738">
    <property type="entry name" value="DLH"/>
    <property type="match status" value="1"/>
</dbReference>
<proteinExistence type="predicted"/>
<dbReference type="InterPro" id="IPR051049">
    <property type="entry name" value="Dienelactone_hydrolase-like"/>
</dbReference>
<dbReference type="EMBL" id="MLCO01000359">
    <property type="protein sequence ID" value="ONG45239.1"/>
    <property type="molecule type" value="Genomic_DNA"/>
</dbReference>
<keyword evidence="3" id="KW-1185">Reference proteome</keyword>
<gene>
    <name evidence="2" type="ORF">BKE38_26690</name>
</gene>
<accession>A0A1V2GV88</accession>
<dbReference type="SUPFAM" id="SSF53474">
    <property type="entry name" value="alpha/beta-Hydrolases"/>
    <property type="match status" value="1"/>
</dbReference>
<dbReference type="Proteomes" id="UP000188879">
    <property type="component" value="Unassembled WGS sequence"/>
</dbReference>